<dbReference type="RefSeq" id="WP_089367709.1">
    <property type="nucleotide sequence ID" value="NZ_BJXZ01000035.1"/>
</dbReference>
<organism evidence="1 2">
    <name type="scientific">Pseudoalteromonas nigrifaciens</name>
    <dbReference type="NCBI Taxonomy" id="28109"/>
    <lineage>
        <taxon>Bacteria</taxon>
        <taxon>Pseudomonadati</taxon>
        <taxon>Pseudomonadota</taxon>
        <taxon>Gammaproteobacteria</taxon>
        <taxon>Alteromonadales</taxon>
        <taxon>Pseudoalteromonadaceae</taxon>
        <taxon>Pseudoalteromonas</taxon>
    </lineage>
</organism>
<reference evidence="1 2" key="1">
    <citation type="submission" date="2015-03" db="EMBL/GenBank/DDBJ databases">
        <authorList>
            <person name="Xie B.-B."/>
            <person name="Rong J.-C."/>
            <person name="Qin Q.-L."/>
            <person name="Zhang Y.-Z."/>
        </authorList>
    </citation>
    <scope>NUCLEOTIDE SEQUENCE [LARGE SCALE GENOMIC DNA]</scope>
    <source>
        <strain evidence="1 2">KMM 661</strain>
    </source>
</reference>
<dbReference type="AlphaFoldDB" id="A0AAC9UHC7"/>
<keyword evidence="2" id="KW-1185">Reference proteome</keyword>
<name>A0AAC9UHC7_9GAMM</name>
<evidence type="ECO:0000313" key="1">
    <source>
        <dbReference type="EMBL" id="ASM52811.1"/>
    </source>
</evidence>
<proteinExistence type="predicted"/>
<dbReference type="GeneID" id="300940478"/>
<protein>
    <submittedName>
        <fullName evidence="1">Uncharacterized protein</fullName>
    </submittedName>
</protein>
<dbReference type="KEGG" id="png:PNIG_a0501"/>
<dbReference type="Proteomes" id="UP000198329">
    <property type="component" value="Chromosome I"/>
</dbReference>
<sequence length="324" mass="38102">MSKKTIVLIAPTVFGFYQHIKIALEKLDINVCVIDELPYSRYPLIRKLFLKLPKQLKSHIFRAYILNLKSTCCDTLFLIRGELFTFDILNDLEFKFAPKNRVMYQWDFEKNLPLLKQQIPYFNRVFTFDKDDSNKLNLTHKPLFFNPLHQAYAKNNIKEKYLVSFVGTHHSDRYEFSQLFLKLNPKLAKQSLIYLLRSKMSFFLNKYIKQNKLGGISFSEIKSRPLTEIETLEVLSASRAILDIHQPGQQGLTIRTFEALGLQKKLITTNPQVKKYDFYNPNNILVVDRGNPVVPDSFMNTPYEPTPIKIYNKYLVTHWVKDFI</sequence>
<dbReference type="EMBL" id="CP011036">
    <property type="protein sequence ID" value="ASM52811.1"/>
    <property type="molecule type" value="Genomic_DNA"/>
</dbReference>
<evidence type="ECO:0000313" key="2">
    <source>
        <dbReference type="Proteomes" id="UP000198329"/>
    </source>
</evidence>
<gene>
    <name evidence="1" type="ORF">PNIG_a0501</name>
</gene>
<accession>A0AAC9UHC7</accession>